<feature type="domain" description="Leucine-rich repeat-containing N-terminal plant-type" evidence="5">
    <location>
        <begin position="24"/>
        <end position="65"/>
    </location>
</feature>
<proteinExistence type="predicted"/>
<keyword evidence="3" id="KW-1133">Transmembrane helix</keyword>
<accession>A0ABR2LCF6</accession>
<dbReference type="InterPro" id="IPR013210">
    <property type="entry name" value="LRR_N_plant-typ"/>
</dbReference>
<feature type="chain" id="PRO_5047522108" description="Leucine-rich repeat-containing N-terminal plant-type domain-containing protein" evidence="4">
    <location>
        <begin position="23"/>
        <end position="261"/>
    </location>
</feature>
<feature type="transmembrane region" description="Helical" evidence="3">
    <location>
        <begin position="222"/>
        <end position="244"/>
    </location>
</feature>
<feature type="signal peptide" evidence="4">
    <location>
        <begin position="1"/>
        <end position="22"/>
    </location>
</feature>
<evidence type="ECO:0000259" key="5">
    <source>
        <dbReference type="Pfam" id="PF08263"/>
    </source>
</evidence>
<dbReference type="Gene3D" id="3.80.10.10">
    <property type="entry name" value="Ribonuclease Inhibitor"/>
    <property type="match status" value="1"/>
</dbReference>
<evidence type="ECO:0000256" key="1">
    <source>
        <dbReference type="ARBA" id="ARBA00022614"/>
    </source>
</evidence>
<evidence type="ECO:0000313" key="6">
    <source>
        <dbReference type="EMBL" id="KAK8937704.1"/>
    </source>
</evidence>
<keyword evidence="7" id="KW-1185">Reference proteome</keyword>
<dbReference type="Pfam" id="PF08263">
    <property type="entry name" value="LRRNT_2"/>
    <property type="match status" value="1"/>
</dbReference>
<dbReference type="Pfam" id="PF13855">
    <property type="entry name" value="LRR_8"/>
    <property type="match status" value="1"/>
</dbReference>
<dbReference type="PRINTS" id="PR00019">
    <property type="entry name" value="LEURICHRPT"/>
</dbReference>
<comment type="caution">
    <text evidence="6">The sequence shown here is derived from an EMBL/GenBank/DDBJ whole genome shotgun (WGS) entry which is preliminary data.</text>
</comment>
<dbReference type="InterPro" id="IPR032675">
    <property type="entry name" value="LRR_dom_sf"/>
</dbReference>
<keyword evidence="3" id="KW-0812">Transmembrane</keyword>
<reference evidence="6 7" key="1">
    <citation type="journal article" date="2022" name="Nat. Plants">
        <title>Genomes of leafy and leafless Platanthera orchids illuminate the evolution of mycoheterotrophy.</title>
        <authorList>
            <person name="Li M.H."/>
            <person name="Liu K.W."/>
            <person name="Li Z."/>
            <person name="Lu H.C."/>
            <person name="Ye Q.L."/>
            <person name="Zhang D."/>
            <person name="Wang J.Y."/>
            <person name="Li Y.F."/>
            <person name="Zhong Z.M."/>
            <person name="Liu X."/>
            <person name="Yu X."/>
            <person name="Liu D.K."/>
            <person name="Tu X.D."/>
            <person name="Liu B."/>
            <person name="Hao Y."/>
            <person name="Liao X.Y."/>
            <person name="Jiang Y.T."/>
            <person name="Sun W.H."/>
            <person name="Chen J."/>
            <person name="Chen Y.Q."/>
            <person name="Ai Y."/>
            <person name="Zhai J.W."/>
            <person name="Wu S.S."/>
            <person name="Zhou Z."/>
            <person name="Hsiao Y.Y."/>
            <person name="Wu W.L."/>
            <person name="Chen Y.Y."/>
            <person name="Lin Y.F."/>
            <person name="Hsu J.L."/>
            <person name="Li C.Y."/>
            <person name="Wang Z.W."/>
            <person name="Zhao X."/>
            <person name="Zhong W.Y."/>
            <person name="Ma X.K."/>
            <person name="Ma L."/>
            <person name="Huang J."/>
            <person name="Chen G.Z."/>
            <person name="Huang M.Z."/>
            <person name="Huang L."/>
            <person name="Peng D.H."/>
            <person name="Luo Y.B."/>
            <person name="Zou S.Q."/>
            <person name="Chen S.P."/>
            <person name="Lan S."/>
            <person name="Tsai W.C."/>
            <person name="Van de Peer Y."/>
            <person name="Liu Z.J."/>
        </authorList>
    </citation>
    <scope>NUCLEOTIDE SEQUENCE [LARGE SCALE GENOMIC DNA]</scope>
    <source>
        <strain evidence="6">Lor288</strain>
    </source>
</reference>
<name>A0ABR2LCF6_9ASPA</name>
<dbReference type="PANTHER" id="PTHR48010">
    <property type="entry name" value="OS05G0588300 PROTEIN"/>
    <property type="match status" value="1"/>
</dbReference>
<keyword evidence="2" id="KW-0677">Repeat</keyword>
<dbReference type="InterPro" id="IPR050994">
    <property type="entry name" value="At_inactive_RLKs"/>
</dbReference>
<dbReference type="SUPFAM" id="SSF52058">
    <property type="entry name" value="L domain-like"/>
    <property type="match status" value="1"/>
</dbReference>
<keyword evidence="1" id="KW-0433">Leucine-rich repeat</keyword>
<dbReference type="EMBL" id="JBBWWR010000021">
    <property type="protein sequence ID" value="KAK8937704.1"/>
    <property type="molecule type" value="Genomic_DNA"/>
</dbReference>
<dbReference type="Pfam" id="PF00560">
    <property type="entry name" value="LRR_1"/>
    <property type="match status" value="1"/>
</dbReference>
<keyword evidence="4" id="KW-0732">Signal</keyword>
<evidence type="ECO:0000256" key="3">
    <source>
        <dbReference type="SAM" id="Phobius"/>
    </source>
</evidence>
<keyword evidence="3" id="KW-0472">Membrane</keyword>
<protein>
    <recommendedName>
        <fullName evidence="5">Leucine-rich repeat-containing N-terminal plant-type domain-containing protein</fullName>
    </recommendedName>
</protein>
<gene>
    <name evidence="6" type="ORF">KSP40_PGU006875</name>
</gene>
<evidence type="ECO:0000313" key="7">
    <source>
        <dbReference type="Proteomes" id="UP001412067"/>
    </source>
</evidence>
<dbReference type="InterPro" id="IPR001611">
    <property type="entry name" value="Leu-rich_rpt"/>
</dbReference>
<dbReference type="Proteomes" id="UP001412067">
    <property type="component" value="Unassembled WGS sequence"/>
</dbReference>
<sequence>MNRLVALLLLLLLLYFLLGSLADEEDVLCLQGIKVSLDDPDGRLSWNSNNATASVICHFVGVTCTNSTDNHVITLSLPSMSLAGTIPRALKFCHSTTTLDLSGNSLSGTIPHDFCDWFHDLTILNLSGNNFTGPIPPELSNCRFLHYLDLASNSLSGQIPASLSRLDSLKLLNLSHNRLSGEIPRSLASSFPSPAVFESNAGLCGRPLTSRCDSNSINRSDLSMLIAIGVFGLASSLLIIYAVWRFCLVPDSSKRAKGGNF</sequence>
<evidence type="ECO:0000256" key="2">
    <source>
        <dbReference type="ARBA" id="ARBA00022737"/>
    </source>
</evidence>
<evidence type="ECO:0000256" key="4">
    <source>
        <dbReference type="SAM" id="SignalP"/>
    </source>
</evidence>
<organism evidence="6 7">
    <name type="scientific">Platanthera guangdongensis</name>
    <dbReference type="NCBI Taxonomy" id="2320717"/>
    <lineage>
        <taxon>Eukaryota</taxon>
        <taxon>Viridiplantae</taxon>
        <taxon>Streptophyta</taxon>
        <taxon>Embryophyta</taxon>
        <taxon>Tracheophyta</taxon>
        <taxon>Spermatophyta</taxon>
        <taxon>Magnoliopsida</taxon>
        <taxon>Liliopsida</taxon>
        <taxon>Asparagales</taxon>
        <taxon>Orchidaceae</taxon>
        <taxon>Orchidoideae</taxon>
        <taxon>Orchideae</taxon>
        <taxon>Orchidinae</taxon>
        <taxon>Platanthera</taxon>
    </lineage>
</organism>
<dbReference type="PANTHER" id="PTHR48010:SF58">
    <property type="entry name" value="RECEPTOR PROTEIN KINASE-LIKE PROTEIN ZAR1"/>
    <property type="match status" value="1"/>
</dbReference>